<dbReference type="InterPro" id="IPR008965">
    <property type="entry name" value="CBM2/CBM3_carb-bd_dom_sf"/>
</dbReference>
<dbReference type="SUPFAM" id="SSF49384">
    <property type="entry name" value="Carbohydrate-binding domain"/>
    <property type="match status" value="1"/>
</dbReference>
<dbReference type="Pfam" id="PF00041">
    <property type="entry name" value="fn3"/>
    <property type="match status" value="3"/>
</dbReference>
<keyword evidence="5" id="KW-0732">Signal</keyword>
<dbReference type="Gene3D" id="2.60.40.10">
    <property type="entry name" value="Immunoglobulins"/>
    <property type="match status" value="4"/>
</dbReference>
<feature type="domain" description="Fibronectin type-III" evidence="6">
    <location>
        <begin position="349"/>
        <end position="441"/>
    </location>
</feature>
<feature type="domain" description="Fibronectin type-III" evidence="6">
    <location>
        <begin position="258"/>
        <end position="347"/>
    </location>
</feature>
<feature type="chain" id="PRO_5021984916" description="Probable pectate lyase C" evidence="5">
    <location>
        <begin position="34"/>
        <end position="1443"/>
    </location>
</feature>
<feature type="region of interest" description="Disordered" evidence="4">
    <location>
        <begin position="335"/>
        <end position="358"/>
    </location>
</feature>
<dbReference type="Gene3D" id="1.10.1330.10">
    <property type="entry name" value="Dockerin domain"/>
    <property type="match status" value="1"/>
</dbReference>
<gene>
    <name evidence="7" type="ORF">FPZ49_34250</name>
</gene>
<keyword evidence="3" id="KW-0119">Carbohydrate metabolism</keyword>
<dbReference type="Gene3D" id="2.160.20.10">
    <property type="entry name" value="Single-stranded right-handed beta-helix, Pectin lyase-like"/>
    <property type="match status" value="1"/>
</dbReference>
<dbReference type="InterPro" id="IPR002105">
    <property type="entry name" value="Dockerin_1_rpt"/>
</dbReference>
<name>A0A559JGH4_9BACL</name>
<dbReference type="InterPro" id="IPR036116">
    <property type="entry name" value="FN3_sf"/>
</dbReference>
<dbReference type="Pfam" id="PF07554">
    <property type="entry name" value="FIVAR"/>
    <property type="match status" value="1"/>
</dbReference>
<dbReference type="GO" id="GO:0004553">
    <property type="term" value="F:hydrolase activity, hydrolyzing O-glycosyl compounds"/>
    <property type="evidence" value="ECO:0007669"/>
    <property type="project" value="InterPro"/>
</dbReference>
<evidence type="ECO:0000256" key="3">
    <source>
        <dbReference type="RuleBase" id="RU361173"/>
    </source>
</evidence>
<dbReference type="InterPro" id="IPR002022">
    <property type="entry name" value="Pec_lyase"/>
</dbReference>
<feature type="domain" description="Fibronectin type-III" evidence="6">
    <location>
        <begin position="1076"/>
        <end position="1167"/>
    </location>
</feature>
<dbReference type="GO" id="GO:0030246">
    <property type="term" value="F:carbohydrate binding"/>
    <property type="evidence" value="ECO:0007669"/>
    <property type="project" value="InterPro"/>
</dbReference>
<organism evidence="7 8">
    <name type="scientific">Paenibacillus cremeus</name>
    <dbReference type="NCBI Taxonomy" id="2163881"/>
    <lineage>
        <taxon>Bacteria</taxon>
        <taxon>Bacillati</taxon>
        <taxon>Bacillota</taxon>
        <taxon>Bacilli</taxon>
        <taxon>Bacillales</taxon>
        <taxon>Paenibacillaceae</taxon>
        <taxon>Paenibacillus</taxon>
    </lineage>
</organism>
<evidence type="ECO:0000256" key="4">
    <source>
        <dbReference type="SAM" id="MobiDB-lite"/>
    </source>
</evidence>
<evidence type="ECO:0000313" key="8">
    <source>
        <dbReference type="Proteomes" id="UP000317036"/>
    </source>
</evidence>
<dbReference type="GO" id="GO:0000272">
    <property type="term" value="P:polysaccharide catabolic process"/>
    <property type="evidence" value="ECO:0007669"/>
    <property type="project" value="UniProtKB-KW"/>
</dbReference>
<keyword evidence="8" id="KW-1185">Reference proteome</keyword>
<dbReference type="Gene3D" id="2.60.40.680">
    <property type="match status" value="1"/>
</dbReference>
<dbReference type="SUPFAM" id="SSF49265">
    <property type="entry name" value="Fibronectin type III"/>
    <property type="match status" value="3"/>
</dbReference>
<dbReference type="SUPFAM" id="SSF63446">
    <property type="entry name" value="Type I dockerin domain"/>
    <property type="match status" value="1"/>
</dbReference>
<dbReference type="Proteomes" id="UP000317036">
    <property type="component" value="Unassembled WGS sequence"/>
</dbReference>
<evidence type="ECO:0000256" key="1">
    <source>
        <dbReference type="ARBA" id="ARBA00016512"/>
    </source>
</evidence>
<sequence>MNGKRLLSMIVTSALFFNLLFSGLPVFVPAVQAADEYTTTDSINDDYEGMTGRTDLEASGYAITPNPGTSANDITVIDASSIANPTVNNDKTGKVMQVVDTGSSDSKFVRTLPSSLTGLVTVEFDWRVEKIGLDSHGYKVMRVENQSGAALLELRLSDSGTNLSQYLYSTGSNKKVVAGYQKDVWYQVRLEVDTVAKKAQAYARAGSTGSFLTAGQFDFSEAAASSAAEVSKLTGFTTTTQTSSMYYDNLKVYTKVARPAAPTGLTAVAGNAIVNLSWTATSGMSYAVKRSVTNGGPYTIVQSGITTGSYVDNGLNNGTTYYYVVSASSNGLESADSSQAAATPQQPQPPAKPTGLTAAAQNSQVKLNWTAAAGAQSYTVKYATVSGGPYTSVAGAATNSYTVTGLTNNTPYFFTVSAVNDVGPSGDAAEVQATPVQSPPPLPPTGVKAAAGDAKVNVSWSAVSGATSYNVKRSMNGQNFTTVAAGVTATSYSNTGLTNGTTYYYVVTAVNLDGESVNSAVVSAAPTPVDASSPTLSKSGGWFETAYVEWAPVSNAQGYNVYVKPVNASDSQYVQLDTQLIRRYPANWRADAVGLAAGDYVMKVETVLPDGSKASAVSDILSVEKYDRSGFAFSSQSPFKTGSGAYNNDGTLKSGAQVIYVTSATAQIVTLDVITSSKGTTTKGTGIGGILALRQKGYDKTPLDFRFIGKVTKEDMGGTSGQLNSTGYLEVKGNSAYTEMNMTLEGIGEDAYAYGWGFLVRNAGNVELRNIAMMRFPDDAFSMDTKNVNIWVHNNDLFYGDAGSDADQVKGDGSTDIKGTSTYVTISYNHYWDSGKSSLSGLSEPSEYFVTYHHNWFDHSDSRHPRVRVGTIHVYNNYYDGVAKYGVGATTGSSIFVESNYWRNAHDPMMISLQGTDIRDGVANGTFSGENGGMIKAYNNIIDNPNSLIYANSDAGTAPANTTSFDAYLASSRNEAVPSSYKALQGGSTYNNFDTLIETAVNPANIDDVNNIPQVVTAKAGRLNHGDFTWQFDNSVDDASYVVNTALKNKTLNYTTQLVSVGGNSTAPTPPASTPAPSVPGSVVASAGDAKVTLSWAASTDAASYTVKRSTSQNGTYITVASNVPGTSYVDSGLTNGTAYYYVVSAVNASGESLPSNQVSATPAAPVSNTLSISLPSVQPVAVGTAFNMKYGLINVSSAIFAQDITILFDRDKIEFVSAESLKAGISMIQVKQDTPGQVRLIVASLGQTAAVSSDGLLIQLNWKAKALSQSTTTAITAQNVGLADSSGNITQAAAASVNVQLVSGANVTALQAAITNAETYQSSAVEGTGVGKYPAGSKAALQAAIDSAKAVLANNTSTQQQVDGAAATLNATLDSFKSSVIKAIPGDLNGNQKVDVGDLGMLAAAYGLSSSQDGWNDKKYMDFNSDGVINIIDLAYLANLLP</sequence>
<evidence type="ECO:0000259" key="6">
    <source>
        <dbReference type="PROSITE" id="PS50853"/>
    </source>
</evidence>
<dbReference type="InterPro" id="IPR018247">
    <property type="entry name" value="EF_Hand_1_Ca_BS"/>
</dbReference>
<dbReference type="SMART" id="SM00656">
    <property type="entry name" value="Amb_all"/>
    <property type="match status" value="1"/>
</dbReference>
<dbReference type="OrthoDB" id="148600at2"/>
<dbReference type="CDD" id="cd00063">
    <property type="entry name" value="FN3"/>
    <property type="match status" value="4"/>
</dbReference>
<dbReference type="PANTHER" id="PTHR47135">
    <property type="entry name" value="FIBRONECTIN TYPE III DOMAIN-CONTAINING PROTEIN 7"/>
    <property type="match status" value="1"/>
</dbReference>
<comment type="caution">
    <text evidence="7">The sequence shown here is derived from an EMBL/GenBank/DDBJ whole genome shotgun (WGS) entry which is preliminary data.</text>
</comment>
<dbReference type="PROSITE" id="PS00018">
    <property type="entry name" value="EF_HAND_1"/>
    <property type="match status" value="2"/>
</dbReference>
<comment type="subcellular location">
    <subcellularLocation>
        <location evidence="3">Secreted</location>
    </subcellularLocation>
</comment>
<accession>A0A559JGH4</accession>
<dbReference type="PANTHER" id="PTHR47135:SF1">
    <property type="entry name" value="FIBRONECTIN TYPE III DOMAIN-CONTAINING PROTEIN 7"/>
    <property type="match status" value="1"/>
</dbReference>
<dbReference type="InterPro" id="IPR003961">
    <property type="entry name" value="FN3_dom"/>
</dbReference>
<dbReference type="CDD" id="cd08547">
    <property type="entry name" value="Type_II_cohesin"/>
    <property type="match status" value="1"/>
</dbReference>
<dbReference type="RefSeq" id="WP_144855050.1">
    <property type="nucleotide sequence ID" value="NZ_VNJI01000087.1"/>
</dbReference>
<dbReference type="PROSITE" id="PS50853">
    <property type="entry name" value="FN3"/>
    <property type="match status" value="4"/>
</dbReference>
<evidence type="ECO:0000313" key="7">
    <source>
        <dbReference type="EMBL" id="TVX98979.1"/>
    </source>
</evidence>
<dbReference type="EMBL" id="VNJI01000087">
    <property type="protein sequence ID" value="TVX98979.1"/>
    <property type="molecule type" value="Genomic_DNA"/>
</dbReference>
<dbReference type="InterPro" id="IPR012334">
    <property type="entry name" value="Pectin_lyas_fold"/>
</dbReference>
<dbReference type="SUPFAM" id="SSF51126">
    <property type="entry name" value="Pectin lyase-like"/>
    <property type="match status" value="1"/>
</dbReference>
<evidence type="ECO:0000256" key="5">
    <source>
        <dbReference type="SAM" id="SignalP"/>
    </source>
</evidence>
<dbReference type="GO" id="GO:0005576">
    <property type="term" value="C:extracellular region"/>
    <property type="evidence" value="ECO:0007669"/>
    <property type="project" value="UniProtKB-SubCell"/>
</dbReference>
<dbReference type="Pfam" id="PF00404">
    <property type="entry name" value="Dockerin_1"/>
    <property type="match status" value="1"/>
</dbReference>
<proteinExistence type="inferred from homology"/>
<evidence type="ECO:0000256" key="2">
    <source>
        <dbReference type="ARBA" id="ARBA00023239"/>
    </source>
</evidence>
<dbReference type="InterPro" id="IPR013783">
    <property type="entry name" value="Ig-like_fold"/>
</dbReference>
<dbReference type="Pfam" id="PF00544">
    <property type="entry name" value="Pectate_lyase_4"/>
    <property type="match status" value="1"/>
</dbReference>
<keyword evidence="3" id="KW-0624">Polysaccharide degradation</keyword>
<keyword evidence="3" id="KW-0964">Secreted</keyword>
<dbReference type="CDD" id="cd14256">
    <property type="entry name" value="Dockerin_I"/>
    <property type="match status" value="1"/>
</dbReference>
<reference evidence="7 8" key="1">
    <citation type="submission" date="2019-07" db="EMBL/GenBank/DDBJ databases">
        <authorList>
            <person name="Kim J."/>
        </authorList>
    </citation>
    <scope>NUCLEOTIDE SEQUENCE [LARGE SCALE GENOMIC DNA]</scope>
    <source>
        <strain evidence="7 8">JC52</strain>
    </source>
</reference>
<dbReference type="InterPro" id="IPR036439">
    <property type="entry name" value="Dockerin_dom_sf"/>
</dbReference>
<dbReference type="InterPro" id="IPR011050">
    <property type="entry name" value="Pectin_lyase_fold/virulence"/>
</dbReference>
<dbReference type="GO" id="GO:0016829">
    <property type="term" value="F:lyase activity"/>
    <property type="evidence" value="ECO:0007669"/>
    <property type="project" value="UniProtKB-KW"/>
</dbReference>
<protein>
    <recommendedName>
        <fullName evidence="1">Probable pectate lyase C</fullName>
    </recommendedName>
</protein>
<comment type="similarity">
    <text evidence="3">Belongs to the polysaccharide lyase 1 family.</text>
</comment>
<keyword evidence="2 3" id="KW-0456">Lyase</keyword>
<dbReference type="SMART" id="SM00060">
    <property type="entry name" value="FN3"/>
    <property type="match status" value="4"/>
</dbReference>
<feature type="domain" description="Fibronectin type-III" evidence="6">
    <location>
        <begin position="443"/>
        <end position="530"/>
    </location>
</feature>
<dbReference type="Gene3D" id="1.20.1270.90">
    <property type="entry name" value="AF1782-like"/>
    <property type="match status" value="1"/>
</dbReference>
<feature type="signal peptide" evidence="5">
    <location>
        <begin position="1"/>
        <end position="33"/>
    </location>
</feature>